<reference evidence="2 3" key="1">
    <citation type="submission" date="2018-03" db="EMBL/GenBank/DDBJ databases">
        <title>Genomic Encyclopedia of Archaeal and Bacterial Type Strains, Phase II (KMG-II): from individual species to whole genera.</title>
        <authorList>
            <person name="Goeker M."/>
        </authorList>
    </citation>
    <scope>NUCLEOTIDE SEQUENCE [LARGE SCALE GENOMIC DNA]</scope>
    <source>
        <strain evidence="2 3">DSM 45601</strain>
    </source>
</reference>
<evidence type="ECO:0000313" key="2">
    <source>
        <dbReference type="EMBL" id="PRY00048.1"/>
    </source>
</evidence>
<dbReference type="Pfam" id="PF05685">
    <property type="entry name" value="Uma2"/>
    <property type="match status" value="1"/>
</dbReference>
<evidence type="ECO:0000259" key="1">
    <source>
        <dbReference type="Pfam" id="PF05685"/>
    </source>
</evidence>
<organism evidence="2 3">
    <name type="scientific">Allonocardiopsis opalescens</name>
    <dbReference type="NCBI Taxonomy" id="1144618"/>
    <lineage>
        <taxon>Bacteria</taxon>
        <taxon>Bacillati</taxon>
        <taxon>Actinomycetota</taxon>
        <taxon>Actinomycetes</taxon>
        <taxon>Streptosporangiales</taxon>
        <taxon>Allonocardiopsis</taxon>
    </lineage>
</organism>
<accession>A0A2T0Q866</accession>
<dbReference type="RefSeq" id="WP_106245263.1">
    <property type="nucleotide sequence ID" value="NZ_PVZC01000003.1"/>
</dbReference>
<dbReference type="InterPro" id="IPR012296">
    <property type="entry name" value="Nuclease_put_TT1808"/>
</dbReference>
<comment type="caution">
    <text evidence="2">The sequence shown here is derived from an EMBL/GenBank/DDBJ whole genome shotgun (WGS) entry which is preliminary data.</text>
</comment>
<gene>
    <name evidence="2" type="ORF">CLV72_103658</name>
</gene>
<proteinExistence type="predicted"/>
<dbReference type="Gene3D" id="3.90.1570.10">
    <property type="entry name" value="tt1808, chain A"/>
    <property type="match status" value="1"/>
</dbReference>
<dbReference type="InterPro" id="IPR011335">
    <property type="entry name" value="Restrct_endonuc-II-like"/>
</dbReference>
<evidence type="ECO:0000313" key="3">
    <source>
        <dbReference type="Proteomes" id="UP000237846"/>
    </source>
</evidence>
<keyword evidence="3" id="KW-1185">Reference proteome</keyword>
<dbReference type="AlphaFoldDB" id="A0A2T0Q866"/>
<sequence>MDVRTESERMRYVLSDPGEGAVVWEHVGPWSEADYFALPTDGARGELLDGALFVSPRGERLHQRVTGNLCTLLDTYGRTHRTEALPQVYVRLAPGRIVIPDVAVCPDDCEGDAVAAADLAVVAEVSYPATRAMDGVLKPVLYAEAGIPTYVLVRVDEAAPAASLRVGVHVLGHGRYRRIAEAGCGGSLVVPGRTEPFDPAVLLR</sequence>
<dbReference type="CDD" id="cd06260">
    <property type="entry name" value="DUF820-like"/>
    <property type="match status" value="1"/>
</dbReference>
<dbReference type="PANTHER" id="PTHR35400">
    <property type="entry name" value="SLR1083 PROTEIN"/>
    <property type="match status" value="1"/>
</dbReference>
<name>A0A2T0Q866_9ACTN</name>
<dbReference type="PANTHER" id="PTHR35400:SF3">
    <property type="entry name" value="SLL1072 PROTEIN"/>
    <property type="match status" value="1"/>
</dbReference>
<keyword evidence="2" id="KW-0255">Endonuclease</keyword>
<dbReference type="EMBL" id="PVZC01000003">
    <property type="protein sequence ID" value="PRY00048.1"/>
    <property type="molecule type" value="Genomic_DNA"/>
</dbReference>
<dbReference type="SUPFAM" id="SSF52980">
    <property type="entry name" value="Restriction endonuclease-like"/>
    <property type="match status" value="1"/>
</dbReference>
<keyword evidence="2" id="KW-0378">Hydrolase</keyword>
<protein>
    <submittedName>
        <fullName evidence="2">Putative restriction endonuclease</fullName>
    </submittedName>
</protein>
<dbReference type="InterPro" id="IPR008538">
    <property type="entry name" value="Uma2"/>
</dbReference>
<feature type="domain" description="Putative restriction endonuclease" evidence="1">
    <location>
        <begin position="34"/>
        <end position="158"/>
    </location>
</feature>
<dbReference type="OrthoDB" id="9799703at2"/>
<dbReference type="Proteomes" id="UP000237846">
    <property type="component" value="Unassembled WGS sequence"/>
</dbReference>
<dbReference type="GO" id="GO:0004519">
    <property type="term" value="F:endonuclease activity"/>
    <property type="evidence" value="ECO:0007669"/>
    <property type="project" value="UniProtKB-KW"/>
</dbReference>
<keyword evidence="2" id="KW-0540">Nuclease</keyword>